<dbReference type="AlphaFoldDB" id="A0A0G0Q453"/>
<comment type="caution">
    <text evidence="12">The sequence shown here is derived from an EMBL/GenBank/DDBJ whole genome shotgun (WGS) entry which is preliminary data.</text>
</comment>
<evidence type="ECO:0000256" key="9">
    <source>
        <dbReference type="RuleBase" id="RU004006"/>
    </source>
</evidence>
<evidence type="ECO:0000256" key="6">
    <source>
        <dbReference type="ARBA" id="ARBA00035207"/>
    </source>
</evidence>
<dbReference type="PANTHER" id="PTHR13501:SF8">
    <property type="entry name" value="LARGE RIBOSOMAL SUBUNIT PROTEIN UL22M"/>
    <property type="match status" value="1"/>
</dbReference>
<keyword evidence="4 7" id="KW-0689">Ribosomal protein</keyword>
<comment type="subunit">
    <text evidence="7 9">Part of the 50S ribosomal subunit.</text>
</comment>
<evidence type="ECO:0000256" key="3">
    <source>
        <dbReference type="ARBA" id="ARBA00022884"/>
    </source>
</evidence>
<evidence type="ECO:0000256" key="7">
    <source>
        <dbReference type="HAMAP-Rule" id="MF_01331"/>
    </source>
</evidence>
<evidence type="ECO:0000256" key="10">
    <source>
        <dbReference type="RuleBase" id="RU004008"/>
    </source>
</evidence>
<comment type="function">
    <text evidence="7">The globular domain of the protein is located near the polypeptide exit tunnel on the outside of the subunit, while an extended beta-hairpin is found that lines the wall of the exit tunnel in the center of the 70S ribosome.</text>
</comment>
<dbReference type="HAMAP" id="MF_01331_B">
    <property type="entry name" value="Ribosomal_uL22_B"/>
    <property type="match status" value="1"/>
</dbReference>
<dbReference type="CDD" id="cd00336">
    <property type="entry name" value="Ribosomal_L22"/>
    <property type="match status" value="1"/>
</dbReference>
<evidence type="ECO:0000256" key="8">
    <source>
        <dbReference type="RuleBase" id="RU004005"/>
    </source>
</evidence>
<dbReference type="Proteomes" id="UP000034855">
    <property type="component" value="Unassembled WGS sequence"/>
</dbReference>
<comment type="similarity">
    <text evidence="1 7 8">Belongs to the universal ribosomal protein uL22 family.</text>
</comment>
<protein>
    <recommendedName>
        <fullName evidence="6 7">Large ribosomal subunit protein uL22</fullName>
    </recommendedName>
</protein>
<dbReference type="EMBL" id="LBXR01000003">
    <property type="protein sequence ID" value="KKR35134.1"/>
    <property type="molecule type" value="Genomic_DNA"/>
</dbReference>
<name>A0A0G0Q453_9BACT</name>
<dbReference type="PANTHER" id="PTHR13501">
    <property type="entry name" value="CHLOROPLAST 50S RIBOSOMAL PROTEIN L22-RELATED"/>
    <property type="match status" value="1"/>
</dbReference>
<dbReference type="InterPro" id="IPR005727">
    <property type="entry name" value="Ribosomal_uL22_bac/chlpt-type"/>
</dbReference>
<sequence>MQEVTAKLRFLRMGPRKVRLIVDMIRGKKVTRALDLLSVMPKRAARPVLKLLNSAVANAKHNYSLNVEDLKVAQVYVDGGPVLKRWMPKAHGRATPIRERTSHINLVLGVMEPKAEKSEALNPKSETNPKLKIKKTKK</sequence>
<dbReference type="GO" id="GO:0003735">
    <property type="term" value="F:structural constituent of ribosome"/>
    <property type="evidence" value="ECO:0007669"/>
    <property type="project" value="InterPro"/>
</dbReference>
<feature type="region of interest" description="Disordered" evidence="11">
    <location>
        <begin position="115"/>
        <end position="138"/>
    </location>
</feature>
<dbReference type="GO" id="GO:0006412">
    <property type="term" value="P:translation"/>
    <property type="evidence" value="ECO:0007669"/>
    <property type="project" value="UniProtKB-UniRule"/>
</dbReference>
<keyword evidence="3 7" id="KW-0694">RNA-binding</keyword>
<proteinExistence type="inferred from homology"/>
<evidence type="ECO:0000256" key="4">
    <source>
        <dbReference type="ARBA" id="ARBA00022980"/>
    </source>
</evidence>
<dbReference type="InterPro" id="IPR036394">
    <property type="entry name" value="Ribosomal_uL22_sf"/>
</dbReference>
<dbReference type="SUPFAM" id="SSF54843">
    <property type="entry name" value="Ribosomal protein L22"/>
    <property type="match status" value="1"/>
</dbReference>
<dbReference type="Gene3D" id="3.90.470.10">
    <property type="entry name" value="Ribosomal protein L22/L17"/>
    <property type="match status" value="1"/>
</dbReference>
<evidence type="ECO:0000313" key="12">
    <source>
        <dbReference type="EMBL" id="KKR35134.1"/>
    </source>
</evidence>
<dbReference type="GO" id="GO:0019843">
    <property type="term" value="F:rRNA binding"/>
    <property type="evidence" value="ECO:0007669"/>
    <property type="project" value="UniProtKB-UniRule"/>
</dbReference>
<evidence type="ECO:0000256" key="1">
    <source>
        <dbReference type="ARBA" id="ARBA00009451"/>
    </source>
</evidence>
<dbReference type="InterPro" id="IPR001063">
    <property type="entry name" value="Ribosomal_uL22"/>
</dbReference>
<keyword evidence="2 7" id="KW-0699">rRNA-binding</keyword>
<keyword evidence="5 7" id="KW-0687">Ribonucleoprotein</keyword>
<evidence type="ECO:0000256" key="5">
    <source>
        <dbReference type="ARBA" id="ARBA00023274"/>
    </source>
</evidence>
<reference evidence="12 13" key="1">
    <citation type="journal article" date="2015" name="Nature">
        <title>rRNA introns, odd ribosomes, and small enigmatic genomes across a large radiation of phyla.</title>
        <authorList>
            <person name="Brown C.T."/>
            <person name="Hug L.A."/>
            <person name="Thomas B.C."/>
            <person name="Sharon I."/>
            <person name="Castelle C.J."/>
            <person name="Singh A."/>
            <person name="Wilkins M.J."/>
            <person name="Williams K.H."/>
            <person name="Banfield J.F."/>
        </authorList>
    </citation>
    <scope>NUCLEOTIDE SEQUENCE [LARGE SCALE GENOMIC DNA]</scope>
</reference>
<dbReference type="GO" id="GO:0022625">
    <property type="term" value="C:cytosolic large ribosomal subunit"/>
    <property type="evidence" value="ECO:0007669"/>
    <property type="project" value="TreeGrafter"/>
</dbReference>
<evidence type="ECO:0000256" key="2">
    <source>
        <dbReference type="ARBA" id="ARBA00022730"/>
    </source>
</evidence>
<organism evidence="12 13">
    <name type="scientific">Candidatus Magasanikbacteria bacterium GW2011_GWA2_40_10</name>
    <dbReference type="NCBI Taxonomy" id="1619037"/>
    <lineage>
        <taxon>Bacteria</taxon>
        <taxon>Candidatus Magasanikiibacteriota</taxon>
    </lineage>
</organism>
<comment type="function">
    <text evidence="7 10">This protein binds specifically to 23S rRNA; its binding is stimulated by other ribosomal proteins, e.g., L4, L17, and L20. It is important during the early stages of 50S assembly. It makes multiple contacts with different domains of the 23S rRNA in the assembled 50S subunit and ribosome.</text>
</comment>
<dbReference type="PATRIC" id="fig|1619037.3.peg.100"/>
<evidence type="ECO:0000256" key="11">
    <source>
        <dbReference type="SAM" id="MobiDB-lite"/>
    </source>
</evidence>
<dbReference type="InterPro" id="IPR047867">
    <property type="entry name" value="Ribosomal_uL22_bac/org-type"/>
</dbReference>
<gene>
    <name evidence="7" type="primary">rplV</name>
    <name evidence="12" type="ORF">UT67_C0003G0008</name>
</gene>
<accession>A0A0G0Q453</accession>
<evidence type="ECO:0000313" key="13">
    <source>
        <dbReference type="Proteomes" id="UP000034855"/>
    </source>
</evidence>
<dbReference type="NCBIfam" id="TIGR01044">
    <property type="entry name" value="rplV_bact"/>
    <property type="match status" value="1"/>
</dbReference>
<dbReference type="STRING" id="1619037.UT67_C0003G0008"/>
<dbReference type="Pfam" id="PF00237">
    <property type="entry name" value="Ribosomal_L22"/>
    <property type="match status" value="1"/>
</dbReference>